<evidence type="ECO:0000259" key="4">
    <source>
        <dbReference type="PROSITE" id="PS50878"/>
    </source>
</evidence>
<dbReference type="CDD" id="cd09274">
    <property type="entry name" value="RNase_HI_RT_Ty3"/>
    <property type="match status" value="1"/>
</dbReference>
<evidence type="ECO:0000256" key="2">
    <source>
        <dbReference type="ARBA" id="ARBA00023268"/>
    </source>
</evidence>
<feature type="region of interest" description="Disordered" evidence="3">
    <location>
        <begin position="386"/>
        <end position="405"/>
    </location>
</feature>
<evidence type="ECO:0000256" key="1">
    <source>
        <dbReference type="ARBA" id="ARBA00012493"/>
    </source>
</evidence>
<feature type="compositionally biased region" description="Low complexity" evidence="3">
    <location>
        <begin position="888"/>
        <end position="907"/>
    </location>
</feature>
<dbReference type="InterPro" id="IPR041577">
    <property type="entry name" value="RT_RNaseH_2"/>
</dbReference>
<evidence type="ECO:0000313" key="7">
    <source>
        <dbReference type="Proteomes" id="UP001627154"/>
    </source>
</evidence>
<dbReference type="SUPFAM" id="SSF53098">
    <property type="entry name" value="Ribonuclease H-like"/>
    <property type="match status" value="1"/>
</dbReference>
<dbReference type="InterPro" id="IPR001584">
    <property type="entry name" value="Integrase_cat-core"/>
</dbReference>
<dbReference type="Pfam" id="PF00078">
    <property type="entry name" value="RVT_1"/>
    <property type="match status" value="1"/>
</dbReference>
<comment type="caution">
    <text evidence="6">The sequence shown here is derived from an EMBL/GenBank/DDBJ whole genome shotgun (WGS) entry which is preliminary data.</text>
</comment>
<dbReference type="Proteomes" id="UP001627154">
    <property type="component" value="Unassembled WGS sequence"/>
</dbReference>
<evidence type="ECO:0000256" key="3">
    <source>
        <dbReference type="SAM" id="MobiDB-lite"/>
    </source>
</evidence>
<dbReference type="InterPro" id="IPR000477">
    <property type="entry name" value="RT_dom"/>
</dbReference>
<name>A0ABD2W1Z1_9HYME</name>
<feature type="region of interest" description="Disordered" evidence="3">
    <location>
        <begin position="882"/>
        <end position="910"/>
    </location>
</feature>
<dbReference type="PROSITE" id="PS50994">
    <property type="entry name" value="INTEGRASE"/>
    <property type="match status" value="1"/>
</dbReference>
<dbReference type="PANTHER" id="PTHR37984:SF5">
    <property type="entry name" value="PROTEIN NYNRIN-LIKE"/>
    <property type="match status" value="1"/>
</dbReference>
<dbReference type="InterPro" id="IPR050951">
    <property type="entry name" value="Retrovirus_Pol_polyprotein"/>
</dbReference>
<dbReference type="InterPro" id="IPR012337">
    <property type="entry name" value="RNaseH-like_sf"/>
</dbReference>
<feature type="domain" description="Integrase catalytic" evidence="5">
    <location>
        <begin position="537"/>
        <end position="707"/>
    </location>
</feature>
<dbReference type="Gene3D" id="1.10.340.70">
    <property type="match status" value="1"/>
</dbReference>
<dbReference type="Gene3D" id="3.10.10.10">
    <property type="entry name" value="HIV Type 1 Reverse Transcriptase, subunit A, domain 1"/>
    <property type="match status" value="1"/>
</dbReference>
<accession>A0ABD2W1Z1</accession>
<dbReference type="InterPro" id="IPR043128">
    <property type="entry name" value="Rev_trsase/Diguanyl_cyclase"/>
</dbReference>
<dbReference type="Pfam" id="PF17921">
    <property type="entry name" value="Integrase_H2C2"/>
    <property type="match status" value="1"/>
</dbReference>
<dbReference type="GO" id="GO:0042575">
    <property type="term" value="C:DNA polymerase complex"/>
    <property type="evidence" value="ECO:0007669"/>
    <property type="project" value="UniProtKB-ARBA"/>
</dbReference>
<dbReference type="Gene3D" id="3.30.420.10">
    <property type="entry name" value="Ribonuclease H-like superfamily/Ribonuclease H"/>
    <property type="match status" value="1"/>
</dbReference>
<dbReference type="FunFam" id="3.30.420.10:FF:000032">
    <property type="entry name" value="Retrovirus-related Pol polyprotein from transposon 297-like Protein"/>
    <property type="match status" value="1"/>
</dbReference>
<dbReference type="GO" id="GO:0003964">
    <property type="term" value="F:RNA-directed DNA polymerase activity"/>
    <property type="evidence" value="ECO:0007669"/>
    <property type="project" value="UniProtKB-EC"/>
</dbReference>
<dbReference type="Pfam" id="PF17919">
    <property type="entry name" value="RT_RNaseH_2"/>
    <property type="match status" value="1"/>
</dbReference>
<dbReference type="Gene3D" id="3.30.70.270">
    <property type="match status" value="2"/>
</dbReference>
<dbReference type="InterPro" id="IPR036397">
    <property type="entry name" value="RNaseH_sf"/>
</dbReference>
<protein>
    <recommendedName>
        <fullName evidence="1">RNA-directed DNA polymerase</fullName>
        <ecNumber evidence="1">2.7.7.49</ecNumber>
    </recommendedName>
</protein>
<sequence length="924" mass="104801">MEGPWASPIHIVPEKSPGKYRVCGDYRKLNAVTAPNKYPVPNMHDFTSILHGKTVFSTMDLYQAFNQIPMATEDIPKTALITLFGLFEFLFMPFGLRNASQTFQRYVNEALGDLDFLFVYIDDVLIASQSMEEHQNHLKIVLKRLDKFNLRLNIDKCVFAKTEVSFLSHLINAKGFSPLPDKVKAISEFPQPTNVDELRRFLGVINFYRPFIENTAELLLPLNCLITESKKKDRTPILWSDAATMAFQSSKDSLASATLLAYPKESAVLRLVTDASTLAAGAVLEQETEFGWQPLSFFSKKFTTGQKKYSPYDLELTAIYLAVKHFHSELEGRHFEIYCDHKPLQYTVLQAPEHAPLVRQRQLAYISQYCTSIKYLPGKDNSVADALSRADAPESSPATSTSDTGGQIDAFAFPTDLSITKLSSEQLKDEELTHIISDEKHPTKLQRLIWPVNNQHIPLYCDMTDDIIRPFIPKSLRREIFMLFHKNSHPGPSSTDRLIRRKYMWPGMSRDIAAWCKICLPCQQNKISRHNKLIPAHFSVPDDRFSHVHIDIVTLSESEGYTHALTMIDRYARWPEAVPIKNLQASTIARAFIDTWVSRYGAPAVITSDQGAQFEYDVFKQLCMLLGTHHIHTTPYNPRSNGLIERWNRDFKTALMCFENSNSWTHSLPFVMLGLRTRIRSDIDASPAEIVYGSSLRLPGEFFSSQDTERDRKTFKSEFRAYMASIKPVHTSHHSKTTPCVHKALPTCTHVFIRANPIKKPLDPPYLGPYRVDSRPSPAFYIIRWRNKRGVGERKAISTLRLKPAFGTHTDIEDMESNPEISNAITQEIVSDQDHLKDFEELFPDEELAANFSESQASLPLSKTSVIKDSTASASRPSLIKAPKKVNSKVNSKANSKVNSKVNSKANSNKKVKFLAEHTYSAAH</sequence>
<feature type="domain" description="Reverse transcriptase" evidence="4">
    <location>
        <begin position="1"/>
        <end position="171"/>
    </location>
</feature>
<proteinExistence type="predicted"/>
<dbReference type="PANTHER" id="PTHR37984">
    <property type="entry name" value="PROTEIN CBG26694"/>
    <property type="match status" value="1"/>
</dbReference>
<dbReference type="InterPro" id="IPR043502">
    <property type="entry name" value="DNA/RNA_pol_sf"/>
</dbReference>
<gene>
    <name evidence="6" type="ORF">TKK_017567</name>
</gene>
<dbReference type="AlphaFoldDB" id="A0ABD2W1Z1"/>
<keyword evidence="7" id="KW-1185">Reference proteome</keyword>
<dbReference type="FunFam" id="3.30.70.270:FF:000020">
    <property type="entry name" value="Transposon Tf2-6 polyprotein-like Protein"/>
    <property type="match status" value="1"/>
</dbReference>
<dbReference type="CDD" id="cd01647">
    <property type="entry name" value="RT_LTR"/>
    <property type="match status" value="1"/>
</dbReference>
<evidence type="ECO:0000313" key="6">
    <source>
        <dbReference type="EMBL" id="KAL3386987.1"/>
    </source>
</evidence>
<dbReference type="EMBL" id="JBJJXI010000141">
    <property type="protein sequence ID" value="KAL3386987.1"/>
    <property type="molecule type" value="Genomic_DNA"/>
</dbReference>
<dbReference type="Pfam" id="PF00665">
    <property type="entry name" value="rve"/>
    <property type="match status" value="1"/>
</dbReference>
<dbReference type="SUPFAM" id="SSF56672">
    <property type="entry name" value="DNA/RNA polymerases"/>
    <property type="match status" value="1"/>
</dbReference>
<dbReference type="PROSITE" id="PS50878">
    <property type="entry name" value="RT_POL"/>
    <property type="match status" value="1"/>
</dbReference>
<dbReference type="InterPro" id="IPR041588">
    <property type="entry name" value="Integrase_H2C2"/>
</dbReference>
<evidence type="ECO:0000259" key="5">
    <source>
        <dbReference type="PROSITE" id="PS50994"/>
    </source>
</evidence>
<organism evidence="6 7">
    <name type="scientific">Trichogramma kaykai</name>
    <dbReference type="NCBI Taxonomy" id="54128"/>
    <lineage>
        <taxon>Eukaryota</taxon>
        <taxon>Metazoa</taxon>
        <taxon>Ecdysozoa</taxon>
        <taxon>Arthropoda</taxon>
        <taxon>Hexapoda</taxon>
        <taxon>Insecta</taxon>
        <taxon>Pterygota</taxon>
        <taxon>Neoptera</taxon>
        <taxon>Endopterygota</taxon>
        <taxon>Hymenoptera</taxon>
        <taxon>Apocrita</taxon>
        <taxon>Proctotrupomorpha</taxon>
        <taxon>Chalcidoidea</taxon>
        <taxon>Trichogrammatidae</taxon>
        <taxon>Trichogramma</taxon>
    </lineage>
</organism>
<feature type="compositionally biased region" description="Polar residues" evidence="3">
    <location>
        <begin position="396"/>
        <end position="405"/>
    </location>
</feature>
<keyword evidence="2" id="KW-0511">Multifunctional enzyme</keyword>
<dbReference type="EC" id="2.7.7.49" evidence="1"/>
<reference evidence="6 7" key="1">
    <citation type="journal article" date="2024" name="bioRxiv">
        <title>A reference genome for Trichogramma kaykai: A tiny desert-dwelling parasitoid wasp with competing sex-ratio distorters.</title>
        <authorList>
            <person name="Culotta J."/>
            <person name="Lindsey A.R."/>
        </authorList>
    </citation>
    <scope>NUCLEOTIDE SEQUENCE [LARGE SCALE GENOMIC DNA]</scope>
    <source>
        <strain evidence="6 7">KSX58</strain>
    </source>
</reference>